<dbReference type="PANTHER" id="PTHR47327:SF2">
    <property type="entry name" value="FI18240P1-RELATED"/>
    <property type="match status" value="1"/>
</dbReference>
<evidence type="ECO:0000259" key="2">
    <source>
        <dbReference type="PROSITE" id="PS51034"/>
    </source>
</evidence>
<dbReference type="PROSITE" id="PS50948">
    <property type="entry name" value="PAN"/>
    <property type="match status" value="2"/>
</dbReference>
<dbReference type="OrthoDB" id="5867217at2759"/>
<evidence type="ECO:0000313" key="4">
    <source>
        <dbReference type="Proteomes" id="UP000728032"/>
    </source>
</evidence>
<dbReference type="SMART" id="SM00241">
    <property type="entry name" value="ZP"/>
    <property type="match status" value="1"/>
</dbReference>
<dbReference type="InterPro" id="IPR001507">
    <property type="entry name" value="ZP_dom"/>
</dbReference>
<dbReference type="InterPro" id="IPR052774">
    <property type="entry name" value="Celegans_DevNeuronal_Protein"/>
</dbReference>
<dbReference type="PROSITE" id="PS51034">
    <property type="entry name" value="ZP_2"/>
    <property type="match status" value="1"/>
</dbReference>
<name>A0A7R9MCJ1_9ACAR</name>
<accession>A0A7R9MCJ1</accession>
<dbReference type="Gene3D" id="3.50.4.10">
    <property type="entry name" value="Hepatocyte Growth Factor"/>
    <property type="match status" value="2"/>
</dbReference>
<dbReference type="CDD" id="cd01099">
    <property type="entry name" value="PAN_AP_HGF"/>
    <property type="match status" value="1"/>
</dbReference>
<feature type="domain" description="Apple" evidence="1">
    <location>
        <begin position="147"/>
        <end position="228"/>
    </location>
</feature>
<protein>
    <submittedName>
        <fullName evidence="3">Uncharacterized protein</fullName>
    </submittedName>
</protein>
<dbReference type="EMBL" id="CAJPVJ010012612">
    <property type="protein sequence ID" value="CAG2174419.1"/>
    <property type="molecule type" value="Genomic_DNA"/>
</dbReference>
<dbReference type="InterPro" id="IPR056953">
    <property type="entry name" value="CUT_N"/>
</dbReference>
<dbReference type="Pfam" id="PF25057">
    <property type="entry name" value="CUT_N"/>
    <property type="match status" value="1"/>
</dbReference>
<dbReference type="AlphaFoldDB" id="A0A7R9MCJ1"/>
<feature type="domain" description="ZP" evidence="2">
    <location>
        <begin position="234"/>
        <end position="461"/>
    </location>
</feature>
<dbReference type="InterPro" id="IPR003609">
    <property type="entry name" value="Pan_app"/>
</dbReference>
<feature type="domain" description="Apple" evidence="1">
    <location>
        <begin position="51"/>
        <end position="139"/>
    </location>
</feature>
<sequence>MARLSGWGVASVSKVKTLFMHRRYAFRNFLENTNSINQNFLAVFADKKQVCNRGWAFERVKGFEMKKYSKKSVKVMTRLECMQMCLNENDFECRSANYDSDVNECSLSDMDRHTITYNSLKSRKYGPSSGSIDYMENNCIQEPNKLCDFRPISGKILKTVDSVYENVKTIEECKEKCLNSPYRCHSFDFGDPSNSVCRTSHLDKNSLSHIENPYIEISGATTHELVSCYNVTILCRAREMVAKVRTTKVFDGKIYAKSKPNICVNDISNSLEFEIKMKYNDVECDVKQQSKGQFTNDIVIQHHDMIVTTQDLLLNVHCKYDLSNKSISNNVNLAVDGDVDTTGSHSETVSSPNVTMKITDLFRSDISSAQVGDSLLLRFSILETSSPYEIFVRELVAIDGADLSEIVLIDSMGCPTDSLIMGAMDKSDGDGQILEARFDAFKFPTSDVVQFKALVAPCKTH</sequence>
<dbReference type="EMBL" id="OC927437">
    <property type="protein sequence ID" value="CAD7657233.1"/>
    <property type="molecule type" value="Genomic_DNA"/>
</dbReference>
<dbReference type="GO" id="GO:0009653">
    <property type="term" value="P:anatomical structure morphogenesis"/>
    <property type="evidence" value="ECO:0007669"/>
    <property type="project" value="TreeGrafter"/>
</dbReference>
<keyword evidence="4" id="KW-1185">Reference proteome</keyword>
<evidence type="ECO:0000313" key="3">
    <source>
        <dbReference type="EMBL" id="CAD7657233.1"/>
    </source>
</evidence>
<gene>
    <name evidence="3" type="ORF">ONB1V03_LOCUS13863</name>
</gene>
<dbReference type="PANTHER" id="PTHR47327">
    <property type="entry name" value="FI18240P1-RELATED"/>
    <property type="match status" value="1"/>
</dbReference>
<dbReference type="SUPFAM" id="SSF57414">
    <property type="entry name" value="Hairpin loop containing domain-like"/>
    <property type="match status" value="2"/>
</dbReference>
<evidence type="ECO:0000259" key="1">
    <source>
        <dbReference type="PROSITE" id="PS50948"/>
    </source>
</evidence>
<dbReference type="SMART" id="SM00473">
    <property type="entry name" value="PAN_AP"/>
    <property type="match status" value="2"/>
</dbReference>
<organism evidence="3">
    <name type="scientific">Oppiella nova</name>
    <dbReference type="NCBI Taxonomy" id="334625"/>
    <lineage>
        <taxon>Eukaryota</taxon>
        <taxon>Metazoa</taxon>
        <taxon>Ecdysozoa</taxon>
        <taxon>Arthropoda</taxon>
        <taxon>Chelicerata</taxon>
        <taxon>Arachnida</taxon>
        <taxon>Acari</taxon>
        <taxon>Acariformes</taxon>
        <taxon>Sarcoptiformes</taxon>
        <taxon>Oribatida</taxon>
        <taxon>Brachypylina</taxon>
        <taxon>Oppioidea</taxon>
        <taxon>Oppiidae</taxon>
        <taxon>Oppiella</taxon>
    </lineage>
</organism>
<proteinExistence type="predicted"/>
<dbReference type="Pfam" id="PF00024">
    <property type="entry name" value="PAN_1"/>
    <property type="match status" value="2"/>
</dbReference>
<dbReference type="Proteomes" id="UP000728032">
    <property type="component" value="Unassembled WGS sequence"/>
</dbReference>
<reference evidence="3" key="1">
    <citation type="submission" date="2020-11" db="EMBL/GenBank/DDBJ databases">
        <authorList>
            <person name="Tran Van P."/>
        </authorList>
    </citation>
    <scope>NUCLEOTIDE SEQUENCE</scope>
</reference>